<comment type="caution">
    <text evidence="1">The sequence shown here is derived from an EMBL/GenBank/DDBJ whole genome shotgun (WGS) entry which is preliminary data.</text>
</comment>
<dbReference type="EMBL" id="RLII01000003">
    <property type="protein sequence ID" value="RXE59918.1"/>
    <property type="molecule type" value="Genomic_DNA"/>
</dbReference>
<dbReference type="NCBIfam" id="TIGR04354">
    <property type="entry name" value="amphi-Trp"/>
    <property type="match status" value="1"/>
</dbReference>
<name>A0A4Q0I6K7_9FIRM</name>
<dbReference type="RefSeq" id="WP_069193412.1">
    <property type="nucleotide sequence ID" value="NZ_RLII01000003.1"/>
</dbReference>
<organism evidence="1 2">
    <name type="scientific">Acetivibrio mesophilus</name>
    <dbReference type="NCBI Taxonomy" id="2487273"/>
    <lineage>
        <taxon>Bacteria</taxon>
        <taxon>Bacillati</taxon>
        <taxon>Bacillota</taxon>
        <taxon>Clostridia</taxon>
        <taxon>Eubacteriales</taxon>
        <taxon>Oscillospiraceae</taxon>
        <taxon>Acetivibrio</taxon>
    </lineage>
</organism>
<dbReference type="Proteomes" id="UP000289166">
    <property type="component" value="Unassembled WGS sequence"/>
</dbReference>
<reference evidence="2" key="1">
    <citation type="submission" date="2018-11" db="EMBL/GenBank/DDBJ databases">
        <title>Genome sequencing of a novel mesophilic and cellulolytic organism within the genus Hungateiclostridium.</title>
        <authorList>
            <person name="Rettenmaier R."/>
            <person name="Liebl W."/>
            <person name="Zverlov V."/>
        </authorList>
    </citation>
    <scope>NUCLEOTIDE SEQUENCE [LARGE SCALE GENOMIC DNA]</scope>
    <source>
        <strain evidence="2">N2K1</strain>
    </source>
</reference>
<dbReference type="AlphaFoldDB" id="A0A4Q0I6K7"/>
<evidence type="ECO:0000313" key="2">
    <source>
        <dbReference type="Proteomes" id="UP000289166"/>
    </source>
</evidence>
<sequence>MKYQEDFFGSKSDFADFVKKVVPDLFSGKLAVEGKNVGIPADRNVDYKIKYSEDEESAALTLKVSWDFGTETEEEEIELDVD</sequence>
<gene>
    <name evidence="1" type="ORF">EFD62_03980</name>
</gene>
<dbReference type="InterPro" id="IPR027598">
    <property type="entry name" value="Amphi-Trp_dom"/>
</dbReference>
<proteinExistence type="predicted"/>
<protein>
    <submittedName>
        <fullName evidence="1">Amphi-Trp domain-containing protein</fullName>
    </submittedName>
</protein>
<evidence type="ECO:0000313" key="1">
    <source>
        <dbReference type="EMBL" id="RXE59918.1"/>
    </source>
</evidence>
<accession>A0A4Q0I6K7</accession>
<keyword evidence="2" id="KW-1185">Reference proteome</keyword>
<dbReference type="OrthoDB" id="1957143at2"/>